<dbReference type="Proteomes" id="UP000677126">
    <property type="component" value="Chromosome"/>
</dbReference>
<keyword evidence="2 6" id="KW-0812">Transmembrane</keyword>
<dbReference type="PANTHER" id="PTHR11562:SF17">
    <property type="entry name" value="RE54080P-RELATED"/>
    <property type="match status" value="1"/>
</dbReference>
<keyword evidence="3" id="KW-0862">Zinc</keyword>
<dbReference type="InterPro" id="IPR050681">
    <property type="entry name" value="CDF/SLC30A"/>
</dbReference>
<evidence type="ECO:0000259" key="7">
    <source>
        <dbReference type="Pfam" id="PF01545"/>
    </source>
</evidence>
<sequence>MSDCGCRPTGLETTSQRRALVVALGLNAVMFVVETAAGLHADSASLLADGLDMATDASVYAVALLALTRSARFKKGAATWSGALLFLVGVGVVLETVRRAFAGAEPGGLWMMAIGLMALAVNAYVLRLLARQRSAEVHMRAAWIFTRADVIANAAVLVSGALVWATGIVAFDLAVGLAIGVYVIKEAFEILREARDAKP</sequence>
<keyword evidence="3" id="KW-0406">Ion transport</keyword>
<feature type="domain" description="Cation efflux protein transmembrane" evidence="7">
    <location>
        <begin position="20"/>
        <end position="195"/>
    </location>
</feature>
<dbReference type="PANTHER" id="PTHR11562">
    <property type="entry name" value="CATION EFFLUX PROTEIN/ ZINC TRANSPORTER"/>
    <property type="match status" value="1"/>
</dbReference>
<gene>
    <name evidence="8" type="ORF">HT578_07570</name>
</gene>
<keyword evidence="4 6" id="KW-1133">Transmembrane helix</keyword>
<dbReference type="SUPFAM" id="SSF161111">
    <property type="entry name" value="Cation efflux protein transmembrane domain-like"/>
    <property type="match status" value="1"/>
</dbReference>
<feature type="transmembrane region" description="Helical" evidence="6">
    <location>
        <begin position="164"/>
        <end position="184"/>
    </location>
</feature>
<keyword evidence="3" id="KW-0864">Zinc transport</keyword>
<accession>A0ABX8E3A5</accession>
<evidence type="ECO:0000256" key="2">
    <source>
        <dbReference type="ARBA" id="ARBA00022692"/>
    </source>
</evidence>
<dbReference type="NCBIfam" id="TIGR01297">
    <property type="entry name" value="CDF"/>
    <property type="match status" value="1"/>
</dbReference>
<dbReference type="InterPro" id="IPR058533">
    <property type="entry name" value="Cation_efflux_TM"/>
</dbReference>
<evidence type="ECO:0000313" key="9">
    <source>
        <dbReference type="Proteomes" id="UP000677126"/>
    </source>
</evidence>
<dbReference type="InterPro" id="IPR027469">
    <property type="entry name" value="Cation_efflux_TMD_sf"/>
</dbReference>
<evidence type="ECO:0000256" key="4">
    <source>
        <dbReference type="ARBA" id="ARBA00022989"/>
    </source>
</evidence>
<evidence type="ECO:0000256" key="6">
    <source>
        <dbReference type="SAM" id="Phobius"/>
    </source>
</evidence>
<evidence type="ECO:0000256" key="1">
    <source>
        <dbReference type="ARBA" id="ARBA00004141"/>
    </source>
</evidence>
<dbReference type="Pfam" id="PF01545">
    <property type="entry name" value="Cation_efflux"/>
    <property type="match status" value="1"/>
</dbReference>
<dbReference type="EMBL" id="CP054856">
    <property type="protein sequence ID" value="QVM83568.1"/>
    <property type="molecule type" value="Genomic_DNA"/>
</dbReference>
<keyword evidence="3" id="KW-0813">Transport</keyword>
<name>A0ABX8E3A5_9SPHN</name>
<feature type="transmembrane region" description="Helical" evidence="6">
    <location>
        <begin position="79"/>
        <end position="97"/>
    </location>
</feature>
<feature type="transmembrane region" description="Helical" evidence="6">
    <location>
        <begin position="109"/>
        <end position="129"/>
    </location>
</feature>
<feature type="transmembrane region" description="Helical" evidence="6">
    <location>
        <begin position="20"/>
        <end position="40"/>
    </location>
</feature>
<evidence type="ECO:0000256" key="3">
    <source>
        <dbReference type="ARBA" id="ARBA00022906"/>
    </source>
</evidence>
<dbReference type="Gene3D" id="1.20.1510.10">
    <property type="entry name" value="Cation efflux protein transmembrane domain"/>
    <property type="match status" value="1"/>
</dbReference>
<reference evidence="8 9" key="1">
    <citation type="journal article" date="2021" name="Int. J. Syst. Evol. Microbiol.">
        <title>Novosphingobium decolorationis sp. nov., an aniline blue-decolourizing bacterium isolated from East Pacific sediment.</title>
        <authorList>
            <person name="Chen X."/>
            <person name="Dong B."/>
            <person name="Chen T."/>
            <person name="Ren N."/>
            <person name="Wang J."/>
            <person name="Xu Y."/>
            <person name="Yang J."/>
            <person name="Zhu S."/>
            <person name="Chen J."/>
        </authorList>
    </citation>
    <scope>NUCLEOTIDE SEQUENCE [LARGE SCALE GENOMIC DNA]</scope>
    <source>
        <strain evidence="8 9">502str22</strain>
    </source>
</reference>
<evidence type="ECO:0000256" key="5">
    <source>
        <dbReference type="ARBA" id="ARBA00023136"/>
    </source>
</evidence>
<comment type="subcellular location">
    <subcellularLocation>
        <location evidence="1">Membrane</location>
        <topology evidence="1">Multi-pass membrane protein</topology>
    </subcellularLocation>
</comment>
<keyword evidence="5 6" id="KW-0472">Membrane</keyword>
<feature type="transmembrane region" description="Helical" evidence="6">
    <location>
        <begin position="46"/>
        <end position="67"/>
    </location>
</feature>
<dbReference type="RefSeq" id="WP_213503399.1">
    <property type="nucleotide sequence ID" value="NZ_CP054856.1"/>
</dbReference>
<keyword evidence="9" id="KW-1185">Reference proteome</keyword>
<dbReference type="InterPro" id="IPR002524">
    <property type="entry name" value="Cation_efflux"/>
</dbReference>
<protein>
    <submittedName>
        <fullName evidence="8">Cation transporter</fullName>
    </submittedName>
</protein>
<organism evidence="8 9">
    <name type="scientific">Novosphingobium decolorationis</name>
    <dbReference type="NCBI Taxonomy" id="2698673"/>
    <lineage>
        <taxon>Bacteria</taxon>
        <taxon>Pseudomonadati</taxon>
        <taxon>Pseudomonadota</taxon>
        <taxon>Alphaproteobacteria</taxon>
        <taxon>Sphingomonadales</taxon>
        <taxon>Sphingomonadaceae</taxon>
        <taxon>Novosphingobium</taxon>
    </lineage>
</organism>
<evidence type="ECO:0000313" key="8">
    <source>
        <dbReference type="EMBL" id="QVM83568.1"/>
    </source>
</evidence>
<proteinExistence type="predicted"/>